<dbReference type="EMBL" id="MU007126">
    <property type="protein sequence ID" value="KAF2418656.1"/>
    <property type="molecule type" value="Genomic_DNA"/>
</dbReference>
<dbReference type="InterPro" id="IPR055915">
    <property type="entry name" value="DUF7492"/>
</dbReference>
<comment type="caution">
    <text evidence="4">The sequence shown here is derived from an EMBL/GenBank/DDBJ whole genome shotgun (WGS) entry which is preliminary data.</text>
</comment>
<evidence type="ECO:0000313" key="5">
    <source>
        <dbReference type="Proteomes" id="UP000800235"/>
    </source>
</evidence>
<feature type="compositionally biased region" description="Pro residues" evidence="1">
    <location>
        <begin position="343"/>
        <end position="355"/>
    </location>
</feature>
<evidence type="ECO:0000259" key="3">
    <source>
        <dbReference type="Pfam" id="PF24320"/>
    </source>
</evidence>
<feature type="signal peptide" evidence="2">
    <location>
        <begin position="1"/>
        <end position="17"/>
    </location>
</feature>
<feature type="compositionally biased region" description="Pro residues" evidence="1">
    <location>
        <begin position="311"/>
        <end position="335"/>
    </location>
</feature>
<feature type="region of interest" description="Disordered" evidence="1">
    <location>
        <begin position="65"/>
        <end position="94"/>
    </location>
</feature>
<keyword evidence="5" id="KW-1185">Reference proteome</keyword>
<dbReference type="AlphaFoldDB" id="A0A9P4NFE6"/>
<feature type="region of interest" description="Disordered" evidence="1">
    <location>
        <begin position="292"/>
        <end position="370"/>
    </location>
</feature>
<evidence type="ECO:0000313" key="4">
    <source>
        <dbReference type="EMBL" id="KAF2418656.1"/>
    </source>
</evidence>
<reference evidence="4" key="1">
    <citation type="journal article" date="2020" name="Stud. Mycol.">
        <title>101 Dothideomycetes genomes: a test case for predicting lifestyles and emergence of pathogens.</title>
        <authorList>
            <person name="Haridas S."/>
            <person name="Albert R."/>
            <person name="Binder M."/>
            <person name="Bloem J."/>
            <person name="Labutti K."/>
            <person name="Salamov A."/>
            <person name="Andreopoulos B."/>
            <person name="Baker S."/>
            <person name="Barry K."/>
            <person name="Bills G."/>
            <person name="Bluhm B."/>
            <person name="Cannon C."/>
            <person name="Castanera R."/>
            <person name="Culley D."/>
            <person name="Daum C."/>
            <person name="Ezra D."/>
            <person name="Gonzalez J."/>
            <person name="Henrissat B."/>
            <person name="Kuo A."/>
            <person name="Liang C."/>
            <person name="Lipzen A."/>
            <person name="Lutzoni F."/>
            <person name="Magnuson J."/>
            <person name="Mondo S."/>
            <person name="Nolan M."/>
            <person name="Ohm R."/>
            <person name="Pangilinan J."/>
            <person name="Park H.-J."/>
            <person name="Ramirez L."/>
            <person name="Alfaro M."/>
            <person name="Sun H."/>
            <person name="Tritt A."/>
            <person name="Yoshinaga Y."/>
            <person name="Zwiers L.-H."/>
            <person name="Turgeon B."/>
            <person name="Goodwin S."/>
            <person name="Spatafora J."/>
            <person name="Crous P."/>
            <person name="Grigoriev I."/>
        </authorList>
    </citation>
    <scope>NUCLEOTIDE SEQUENCE</scope>
    <source>
        <strain evidence="4">CBS 130266</strain>
    </source>
</reference>
<feature type="chain" id="PRO_5040446348" description="DUF7492 domain-containing protein" evidence="2">
    <location>
        <begin position="18"/>
        <end position="401"/>
    </location>
</feature>
<protein>
    <recommendedName>
        <fullName evidence="3">DUF7492 domain-containing protein</fullName>
    </recommendedName>
</protein>
<sequence length="401" mass="42899">MRSLFALAALFIAQSSGHTWLEQIQAIDESGKYAGVPGYPRGFVDRMSKNPPFSDTLMTYLLPPNGEGRSKLDGSEPLCQKSQQQAGTNSQEFPALRATPGTYVAMKYLENGHVTAATGGKPGSGGLVYMYATTQPKPDTKLVDALKWQPDGDLAQGRLLAINNYDDMRCYQINDANAISLSRQQSNPDPIPDQPGSKHEQWCETNFQIPKEATGDLAVYWVWQWPTLPGKDSGLPVGKDEIYTTCSDIKIVTDANSVKAVEGAKQVAGQDPQVSAVPDFKERAANVTIPADTAYYGPNNSGNFTQSPSSPAQPPASPVQPPASPKESPAQPPASPSQLPSSPAQPPAPSQPPFPRSSAGVFAPRPSGGFTIQTKATTLIVTRTATATRMIRGRPTGAKFR</sequence>
<keyword evidence="2" id="KW-0732">Signal</keyword>
<feature type="compositionally biased region" description="Polar residues" evidence="1">
    <location>
        <begin position="80"/>
        <end position="92"/>
    </location>
</feature>
<dbReference type="Pfam" id="PF24320">
    <property type="entry name" value="DUF7492"/>
    <property type="match status" value="1"/>
</dbReference>
<dbReference type="Proteomes" id="UP000800235">
    <property type="component" value="Unassembled WGS sequence"/>
</dbReference>
<accession>A0A9P4NFE6</accession>
<evidence type="ECO:0000256" key="2">
    <source>
        <dbReference type="SAM" id="SignalP"/>
    </source>
</evidence>
<proteinExistence type="predicted"/>
<organism evidence="4 5">
    <name type="scientific">Tothia fuscella</name>
    <dbReference type="NCBI Taxonomy" id="1048955"/>
    <lineage>
        <taxon>Eukaryota</taxon>
        <taxon>Fungi</taxon>
        <taxon>Dikarya</taxon>
        <taxon>Ascomycota</taxon>
        <taxon>Pezizomycotina</taxon>
        <taxon>Dothideomycetes</taxon>
        <taxon>Pleosporomycetidae</taxon>
        <taxon>Venturiales</taxon>
        <taxon>Cylindrosympodiaceae</taxon>
        <taxon>Tothia</taxon>
    </lineage>
</organism>
<gene>
    <name evidence="4" type="ORF">EJ08DRAFT_599360</name>
</gene>
<name>A0A9P4NFE6_9PEZI</name>
<evidence type="ECO:0000256" key="1">
    <source>
        <dbReference type="SAM" id="MobiDB-lite"/>
    </source>
</evidence>
<dbReference type="OrthoDB" id="64281at2759"/>
<feature type="domain" description="DUF7492" evidence="3">
    <location>
        <begin position="16"/>
        <end position="277"/>
    </location>
</feature>